<dbReference type="Pfam" id="PF09229">
    <property type="entry name" value="Aha1_N"/>
    <property type="match status" value="1"/>
</dbReference>
<dbReference type="RefSeq" id="XP_002682551.1">
    <property type="nucleotide sequence ID" value="XM_002682505.1"/>
</dbReference>
<dbReference type="AlphaFoldDB" id="D2V0Y4"/>
<dbReference type="STRING" id="5762.D2V0Y4"/>
<dbReference type="FunCoup" id="D2V0Y4">
    <property type="interactions" value="687"/>
</dbReference>
<gene>
    <name evidence="3" type="ORF">NAEGRDRAFT_77207</name>
</gene>
<dbReference type="InterPro" id="IPR013538">
    <property type="entry name" value="ASHA1/2-like_C"/>
</dbReference>
<dbReference type="SMART" id="SM01000">
    <property type="entry name" value="Aha1_N"/>
    <property type="match status" value="1"/>
</dbReference>
<comment type="similarity">
    <text evidence="1">Belongs to the AHA1 family.</text>
</comment>
<name>D2V0Y4_NAEGR</name>
<dbReference type="Gene3D" id="3.15.10.20">
    <property type="entry name" value="Activator of Hsp90 ATPase Aha1, N-terminal domain"/>
    <property type="match status" value="1"/>
</dbReference>
<evidence type="ECO:0000256" key="1">
    <source>
        <dbReference type="ARBA" id="ARBA00006817"/>
    </source>
</evidence>
<dbReference type="InterPro" id="IPR036338">
    <property type="entry name" value="Aha1"/>
</dbReference>
<dbReference type="InterPro" id="IPR015310">
    <property type="entry name" value="AHSA1-like_N"/>
</dbReference>
<dbReference type="InterPro" id="IPR023393">
    <property type="entry name" value="START-like_dom_sf"/>
</dbReference>
<dbReference type="eggNOG" id="KOG2936">
    <property type="taxonomic scope" value="Eukaryota"/>
</dbReference>
<keyword evidence="4" id="KW-1185">Reference proteome</keyword>
<proteinExistence type="inferred from homology"/>
<dbReference type="Proteomes" id="UP000006671">
    <property type="component" value="Unassembled WGS sequence"/>
</dbReference>
<dbReference type="SUPFAM" id="SSF103111">
    <property type="entry name" value="Activator of Hsp90 ATPase, Aha1"/>
    <property type="match status" value="1"/>
</dbReference>
<dbReference type="GeneID" id="8855482"/>
<accession>D2V0Y4</accession>
<dbReference type="GO" id="GO:0005829">
    <property type="term" value="C:cytosol"/>
    <property type="evidence" value="ECO:0007669"/>
    <property type="project" value="TreeGrafter"/>
</dbReference>
<feature type="domain" description="Activator of Hsp90 ATPase AHSA1-like N-terminal" evidence="2">
    <location>
        <begin position="30"/>
        <end position="175"/>
    </location>
</feature>
<dbReference type="OrthoDB" id="567237at2759"/>
<evidence type="ECO:0000259" key="2">
    <source>
        <dbReference type="SMART" id="SM01000"/>
    </source>
</evidence>
<dbReference type="SUPFAM" id="SSF55961">
    <property type="entry name" value="Bet v1-like"/>
    <property type="match status" value="1"/>
</dbReference>
<dbReference type="EMBL" id="GG738847">
    <property type="protein sequence ID" value="EFC49807.1"/>
    <property type="molecule type" value="Genomic_DNA"/>
</dbReference>
<dbReference type="KEGG" id="ngr:NAEGRDRAFT_77207"/>
<dbReference type="CDD" id="cd08892">
    <property type="entry name" value="SRPBCC_Aha1"/>
    <property type="match status" value="1"/>
</dbReference>
<dbReference type="PANTHER" id="PTHR13009">
    <property type="entry name" value="HEAT SHOCK PROTEIN 90 HSP90 CO-CHAPERONE AHA-1"/>
    <property type="match status" value="1"/>
</dbReference>
<reference evidence="3 4" key="1">
    <citation type="journal article" date="2010" name="Cell">
        <title>The genome of Naegleria gruberi illuminates early eukaryotic versatility.</title>
        <authorList>
            <person name="Fritz-Laylin L.K."/>
            <person name="Prochnik S.E."/>
            <person name="Ginger M.L."/>
            <person name="Dacks J.B."/>
            <person name="Carpenter M.L."/>
            <person name="Field M.C."/>
            <person name="Kuo A."/>
            <person name="Paredez A."/>
            <person name="Chapman J."/>
            <person name="Pham J."/>
            <person name="Shu S."/>
            <person name="Neupane R."/>
            <person name="Cipriano M."/>
            <person name="Mancuso J."/>
            <person name="Tu H."/>
            <person name="Salamov A."/>
            <person name="Lindquist E."/>
            <person name="Shapiro H."/>
            <person name="Lucas S."/>
            <person name="Grigoriev I.V."/>
            <person name="Cande W.Z."/>
            <person name="Fulton C."/>
            <person name="Rokhsar D.S."/>
            <person name="Dawson S.C."/>
        </authorList>
    </citation>
    <scope>NUCLEOTIDE SEQUENCE [LARGE SCALE GENOMIC DNA]</scope>
    <source>
        <strain evidence="3 4">NEG-M</strain>
    </source>
</reference>
<dbReference type="GO" id="GO:0001671">
    <property type="term" value="F:ATPase activator activity"/>
    <property type="evidence" value="ECO:0007669"/>
    <property type="project" value="InterPro"/>
</dbReference>
<evidence type="ECO:0000313" key="3">
    <source>
        <dbReference type="EMBL" id="EFC49807.1"/>
    </source>
</evidence>
<dbReference type="VEuPathDB" id="AmoebaDB:NAEGRDRAFT_77207"/>
<dbReference type="InParanoid" id="D2V0Y4"/>
<organism evidence="4">
    <name type="scientific">Naegleria gruberi</name>
    <name type="common">Amoeba</name>
    <dbReference type="NCBI Taxonomy" id="5762"/>
    <lineage>
        <taxon>Eukaryota</taxon>
        <taxon>Discoba</taxon>
        <taxon>Heterolobosea</taxon>
        <taxon>Tetramitia</taxon>
        <taxon>Eutetramitia</taxon>
        <taxon>Vahlkampfiidae</taxon>
        <taxon>Naegleria</taxon>
    </lineage>
</organism>
<evidence type="ECO:0000313" key="4">
    <source>
        <dbReference type="Proteomes" id="UP000006671"/>
    </source>
</evidence>
<dbReference type="Gene3D" id="3.30.530.20">
    <property type="match status" value="1"/>
</dbReference>
<dbReference type="GO" id="GO:0051087">
    <property type="term" value="F:protein-folding chaperone binding"/>
    <property type="evidence" value="ECO:0007669"/>
    <property type="project" value="InterPro"/>
</dbReference>
<sequence>MAKEGEGDDRWIVNDLGVTGRNVGRWHWTDEDVLPWCKDQLKSLLKKVECYSEGNMKITTTTVSHVKGEASVMNRKRKLISIFELDVEIGWSGYILLGEASDLSDTDSEKCIVAKGKIKIPYLSQEIDQGESFEINVDLDTSCKKNEHKVIKETLRTKGLETIKTIVNKFLLTLRDGANIREKYQLWEQQEQEIVKKVNSSNNLSESGSTSNRNVTESIVGIGGAHVKEDQKKKVEIHITERFVGAPLPKIFEMLTEPNIISHYTQSRAESDKRAGGKFSLFGGKVRGEFIEFIPNEKIVQKWRFEDWPENDYSTVTISFENRGGGETIVKLDQVGIPYKDSNGYFVKEKVQSGWETNFFQRLKVLTGQVIGSSGF</sequence>
<dbReference type="PANTHER" id="PTHR13009:SF22">
    <property type="entry name" value="LD43819P"/>
    <property type="match status" value="1"/>
</dbReference>
<protein>
    <submittedName>
        <fullName evidence="3">Aha1 domain-containing protein</fullName>
    </submittedName>
</protein>
<dbReference type="GO" id="GO:0006457">
    <property type="term" value="P:protein folding"/>
    <property type="evidence" value="ECO:0007669"/>
    <property type="project" value="TreeGrafter"/>
</dbReference>
<dbReference type="Pfam" id="PF08327">
    <property type="entry name" value="AHSA1"/>
    <property type="match status" value="1"/>
</dbReference>